<sequence>MFRSSRRRMDWNGYTLDFSSKTYVMGILNVTPDSFSDGGKFKEEHAAVAHAKEMLEAGADIIDIGGESTRPGATKVEEDEEIKRILTPVNVVREAVDAPISIDTYKAKVAEVAIEAGANIINDVWGAKADPNMASVAAHYDVPIILMHNREKAQYNDLIDDMITDLKESIDICLRAGVKDERIILDPGIGFGKTYKDNVLVMRDLHKITELGYPVLLGTSRKSLIAKTLNLPVNERMEGTGATVCFGIDKGVNIVRIHDVLPIARMVKMMDVMVGKAEIPEN</sequence>
<dbReference type="Gene3D" id="3.20.20.20">
    <property type="entry name" value="Dihydropteroate synthase-like"/>
    <property type="match status" value="1"/>
</dbReference>
<evidence type="ECO:0000256" key="3">
    <source>
        <dbReference type="ARBA" id="ARBA00004763"/>
    </source>
</evidence>
<evidence type="ECO:0000256" key="5">
    <source>
        <dbReference type="ARBA" id="ARBA00012458"/>
    </source>
</evidence>
<keyword evidence="9 12" id="KW-0460">Magnesium</keyword>
<evidence type="ECO:0000256" key="7">
    <source>
        <dbReference type="ARBA" id="ARBA00022679"/>
    </source>
</evidence>
<dbReference type="GO" id="GO:0004156">
    <property type="term" value="F:dihydropteroate synthase activity"/>
    <property type="evidence" value="ECO:0007669"/>
    <property type="project" value="UniProtKB-EC"/>
</dbReference>
<dbReference type="PROSITE" id="PS00793">
    <property type="entry name" value="DHPS_2"/>
    <property type="match status" value="1"/>
</dbReference>
<evidence type="ECO:0000256" key="2">
    <source>
        <dbReference type="ARBA" id="ARBA00001946"/>
    </source>
</evidence>
<evidence type="ECO:0000256" key="8">
    <source>
        <dbReference type="ARBA" id="ARBA00022723"/>
    </source>
</evidence>
<dbReference type="CDD" id="cd00739">
    <property type="entry name" value="DHPS"/>
    <property type="match status" value="1"/>
</dbReference>
<evidence type="ECO:0000256" key="11">
    <source>
        <dbReference type="ARBA" id="ARBA00030193"/>
    </source>
</evidence>
<dbReference type="PANTHER" id="PTHR20941">
    <property type="entry name" value="FOLATE SYNTHESIS PROTEINS"/>
    <property type="match status" value="1"/>
</dbReference>
<evidence type="ECO:0000256" key="12">
    <source>
        <dbReference type="RuleBase" id="RU361205"/>
    </source>
</evidence>
<keyword evidence="7 12" id="KW-0808">Transferase</keyword>
<dbReference type="NCBIfam" id="TIGR01496">
    <property type="entry name" value="DHPS"/>
    <property type="match status" value="1"/>
</dbReference>
<dbReference type="RefSeq" id="WP_307332321.1">
    <property type="nucleotide sequence ID" value="NZ_JAUSUG010000036.1"/>
</dbReference>
<keyword evidence="10 12" id="KW-0289">Folate biosynthesis</keyword>
<proteinExistence type="inferred from homology"/>
<evidence type="ECO:0000313" key="14">
    <source>
        <dbReference type="EMBL" id="MDQ0257887.1"/>
    </source>
</evidence>
<protein>
    <recommendedName>
        <fullName evidence="6 12">Dihydropteroate synthase</fullName>
        <shortName evidence="12">DHPS</shortName>
        <ecNumber evidence="5 12">2.5.1.15</ecNumber>
    </recommendedName>
    <alternativeName>
        <fullName evidence="11 12">Dihydropteroate pyrophosphorylase</fullName>
    </alternativeName>
</protein>
<gene>
    <name evidence="14" type="ORF">J2S74_005350</name>
</gene>
<keyword evidence="15" id="KW-1185">Reference proteome</keyword>
<reference evidence="14 15" key="1">
    <citation type="submission" date="2023-07" db="EMBL/GenBank/DDBJ databases">
        <title>Genomic Encyclopedia of Type Strains, Phase IV (KMG-IV): sequencing the most valuable type-strain genomes for metagenomic binning, comparative biology and taxonomic classification.</title>
        <authorList>
            <person name="Goeker M."/>
        </authorList>
    </citation>
    <scope>NUCLEOTIDE SEQUENCE [LARGE SCALE GENOMIC DNA]</scope>
    <source>
        <strain evidence="14 15">DSM 9768</strain>
    </source>
</reference>
<dbReference type="PANTHER" id="PTHR20941:SF1">
    <property type="entry name" value="FOLIC ACID SYNTHESIS PROTEIN FOL1"/>
    <property type="match status" value="1"/>
</dbReference>
<dbReference type="PROSITE" id="PS50972">
    <property type="entry name" value="PTERIN_BINDING"/>
    <property type="match status" value="1"/>
</dbReference>
<dbReference type="EC" id="2.5.1.15" evidence="5 12"/>
<evidence type="ECO:0000259" key="13">
    <source>
        <dbReference type="PROSITE" id="PS50972"/>
    </source>
</evidence>
<keyword evidence="8 12" id="KW-0479">Metal-binding</keyword>
<dbReference type="InterPro" id="IPR045031">
    <property type="entry name" value="DHP_synth-like"/>
</dbReference>
<accession>A0ABU0A320</accession>
<comment type="caution">
    <text evidence="14">The sequence shown here is derived from an EMBL/GenBank/DDBJ whole genome shotgun (WGS) entry which is preliminary data.</text>
</comment>
<dbReference type="InterPro" id="IPR006390">
    <property type="entry name" value="DHP_synth_dom"/>
</dbReference>
<evidence type="ECO:0000256" key="9">
    <source>
        <dbReference type="ARBA" id="ARBA00022842"/>
    </source>
</evidence>
<dbReference type="InterPro" id="IPR011005">
    <property type="entry name" value="Dihydropteroate_synth-like_sf"/>
</dbReference>
<evidence type="ECO:0000256" key="1">
    <source>
        <dbReference type="ARBA" id="ARBA00000012"/>
    </source>
</evidence>
<name>A0ABU0A320_9BACI</name>
<dbReference type="Proteomes" id="UP001230005">
    <property type="component" value="Unassembled WGS sequence"/>
</dbReference>
<dbReference type="PROSITE" id="PS00792">
    <property type="entry name" value="DHPS_1"/>
    <property type="match status" value="1"/>
</dbReference>
<comment type="pathway">
    <text evidence="3 12">Cofactor biosynthesis; tetrahydrofolate biosynthesis; 7,8-dihydrofolate from 2-amino-4-hydroxy-6-hydroxymethyl-7,8-dihydropteridine diphosphate and 4-aminobenzoate: step 1/2.</text>
</comment>
<dbReference type="SUPFAM" id="SSF51717">
    <property type="entry name" value="Dihydropteroate synthetase-like"/>
    <property type="match status" value="1"/>
</dbReference>
<organism evidence="14 15">
    <name type="scientific">Evansella vedderi</name>
    <dbReference type="NCBI Taxonomy" id="38282"/>
    <lineage>
        <taxon>Bacteria</taxon>
        <taxon>Bacillati</taxon>
        <taxon>Bacillota</taxon>
        <taxon>Bacilli</taxon>
        <taxon>Bacillales</taxon>
        <taxon>Bacillaceae</taxon>
        <taxon>Evansella</taxon>
    </lineage>
</organism>
<comment type="cofactor">
    <cofactor evidence="2 12">
        <name>Mg(2+)</name>
        <dbReference type="ChEBI" id="CHEBI:18420"/>
    </cofactor>
</comment>
<dbReference type="InterPro" id="IPR000489">
    <property type="entry name" value="Pterin-binding_dom"/>
</dbReference>
<evidence type="ECO:0000256" key="10">
    <source>
        <dbReference type="ARBA" id="ARBA00022909"/>
    </source>
</evidence>
<dbReference type="EMBL" id="JAUSUG010000036">
    <property type="protein sequence ID" value="MDQ0257887.1"/>
    <property type="molecule type" value="Genomic_DNA"/>
</dbReference>
<comment type="function">
    <text evidence="12">Catalyzes the condensation of para-aminobenzoate (pABA) with 6-hydroxymethyl-7,8-dihydropterin diphosphate (DHPt-PP) to form 7,8-dihydropteroate (H2Pte), the immediate precursor of folate derivatives.</text>
</comment>
<comment type="catalytic activity">
    <reaction evidence="1">
        <text>(7,8-dihydropterin-6-yl)methyl diphosphate + 4-aminobenzoate = 7,8-dihydropteroate + diphosphate</text>
        <dbReference type="Rhea" id="RHEA:19949"/>
        <dbReference type="ChEBI" id="CHEBI:17836"/>
        <dbReference type="ChEBI" id="CHEBI:17839"/>
        <dbReference type="ChEBI" id="CHEBI:33019"/>
        <dbReference type="ChEBI" id="CHEBI:72950"/>
        <dbReference type="EC" id="2.5.1.15"/>
    </reaction>
</comment>
<evidence type="ECO:0000256" key="4">
    <source>
        <dbReference type="ARBA" id="ARBA00009503"/>
    </source>
</evidence>
<evidence type="ECO:0000313" key="15">
    <source>
        <dbReference type="Proteomes" id="UP001230005"/>
    </source>
</evidence>
<comment type="similarity">
    <text evidence="4 12">Belongs to the DHPS family.</text>
</comment>
<feature type="domain" description="Pterin-binding" evidence="13">
    <location>
        <begin position="22"/>
        <end position="268"/>
    </location>
</feature>
<dbReference type="Pfam" id="PF00809">
    <property type="entry name" value="Pterin_bind"/>
    <property type="match status" value="1"/>
</dbReference>
<evidence type="ECO:0000256" key="6">
    <source>
        <dbReference type="ARBA" id="ARBA00016919"/>
    </source>
</evidence>